<dbReference type="PANTHER" id="PTHR37540:SF9">
    <property type="entry name" value="ZN(2)-C6 FUNGAL-TYPE DOMAIN-CONTAINING PROTEIN"/>
    <property type="match status" value="1"/>
</dbReference>
<dbReference type="InterPro" id="IPR036864">
    <property type="entry name" value="Zn2-C6_fun-type_DNA-bd_sf"/>
</dbReference>
<dbReference type="Proteomes" id="UP001286456">
    <property type="component" value="Unassembled WGS sequence"/>
</dbReference>
<dbReference type="GO" id="GO:0000981">
    <property type="term" value="F:DNA-binding transcription factor activity, RNA polymerase II-specific"/>
    <property type="evidence" value="ECO:0007669"/>
    <property type="project" value="InterPro"/>
</dbReference>
<reference evidence="3" key="1">
    <citation type="journal article" date="2023" name="Mol. Phylogenet. Evol.">
        <title>Genome-scale phylogeny and comparative genomics of the fungal order Sordariales.</title>
        <authorList>
            <person name="Hensen N."/>
            <person name="Bonometti L."/>
            <person name="Westerberg I."/>
            <person name="Brannstrom I.O."/>
            <person name="Guillou S."/>
            <person name="Cros-Aarteil S."/>
            <person name="Calhoun S."/>
            <person name="Haridas S."/>
            <person name="Kuo A."/>
            <person name="Mondo S."/>
            <person name="Pangilinan J."/>
            <person name="Riley R."/>
            <person name="LaButti K."/>
            <person name="Andreopoulos B."/>
            <person name="Lipzen A."/>
            <person name="Chen C."/>
            <person name="Yan M."/>
            <person name="Daum C."/>
            <person name="Ng V."/>
            <person name="Clum A."/>
            <person name="Steindorff A."/>
            <person name="Ohm R.A."/>
            <person name="Martin F."/>
            <person name="Silar P."/>
            <person name="Natvig D.O."/>
            <person name="Lalanne C."/>
            <person name="Gautier V."/>
            <person name="Ament-Velasquez S.L."/>
            <person name="Kruys A."/>
            <person name="Hutchinson M.I."/>
            <person name="Powell A.J."/>
            <person name="Barry K."/>
            <person name="Miller A.N."/>
            <person name="Grigoriev I.V."/>
            <person name="Debuchy R."/>
            <person name="Gladieux P."/>
            <person name="Hiltunen Thoren M."/>
            <person name="Johannesson H."/>
        </authorList>
    </citation>
    <scope>NUCLEOTIDE SEQUENCE</scope>
    <source>
        <strain evidence="3">SMH4131-1</strain>
    </source>
</reference>
<reference evidence="3" key="2">
    <citation type="submission" date="2023-06" db="EMBL/GenBank/DDBJ databases">
        <authorList>
            <consortium name="Lawrence Berkeley National Laboratory"/>
            <person name="Haridas S."/>
            <person name="Hensen N."/>
            <person name="Bonometti L."/>
            <person name="Westerberg I."/>
            <person name="Brannstrom I.O."/>
            <person name="Guillou S."/>
            <person name="Cros-Aarteil S."/>
            <person name="Calhoun S."/>
            <person name="Kuo A."/>
            <person name="Mondo S."/>
            <person name="Pangilinan J."/>
            <person name="Riley R."/>
            <person name="Labutti K."/>
            <person name="Andreopoulos B."/>
            <person name="Lipzen A."/>
            <person name="Chen C."/>
            <person name="Yanf M."/>
            <person name="Daum C."/>
            <person name="Ng V."/>
            <person name="Clum A."/>
            <person name="Steindorff A."/>
            <person name="Ohm R."/>
            <person name="Martin F."/>
            <person name="Silar P."/>
            <person name="Natvig D."/>
            <person name="Lalanne C."/>
            <person name="Gautier V."/>
            <person name="Ament-Velasquez S.L."/>
            <person name="Kruys A."/>
            <person name="Hutchinson M.I."/>
            <person name="Powell A.J."/>
            <person name="Barry K."/>
            <person name="Miller A.N."/>
            <person name="Grigoriev I.V."/>
            <person name="Debuchy R."/>
            <person name="Gladieux P."/>
            <person name="Thoren M.H."/>
            <person name="Johannesson H."/>
        </authorList>
    </citation>
    <scope>NUCLEOTIDE SEQUENCE</scope>
    <source>
        <strain evidence="3">SMH4131-1</strain>
    </source>
</reference>
<organism evidence="3 4">
    <name type="scientific">Cercophora scortea</name>
    <dbReference type="NCBI Taxonomy" id="314031"/>
    <lineage>
        <taxon>Eukaryota</taxon>
        <taxon>Fungi</taxon>
        <taxon>Dikarya</taxon>
        <taxon>Ascomycota</taxon>
        <taxon>Pezizomycotina</taxon>
        <taxon>Sordariomycetes</taxon>
        <taxon>Sordariomycetidae</taxon>
        <taxon>Sordariales</taxon>
        <taxon>Lasiosphaeriaceae</taxon>
        <taxon>Cercophora</taxon>
    </lineage>
</organism>
<dbReference type="SUPFAM" id="SSF57701">
    <property type="entry name" value="Zn2/Cys6 DNA-binding domain"/>
    <property type="match status" value="1"/>
</dbReference>
<dbReference type="PROSITE" id="PS50048">
    <property type="entry name" value="ZN2_CY6_FUNGAL_2"/>
    <property type="match status" value="1"/>
</dbReference>
<feature type="domain" description="Zn(2)-C6 fungal-type" evidence="2">
    <location>
        <begin position="13"/>
        <end position="47"/>
    </location>
</feature>
<dbReference type="EMBL" id="JAUEPO010000002">
    <property type="protein sequence ID" value="KAK3331579.1"/>
    <property type="molecule type" value="Genomic_DNA"/>
</dbReference>
<dbReference type="GO" id="GO:0008270">
    <property type="term" value="F:zinc ion binding"/>
    <property type="evidence" value="ECO:0007669"/>
    <property type="project" value="InterPro"/>
</dbReference>
<evidence type="ECO:0000313" key="4">
    <source>
        <dbReference type="Proteomes" id="UP001286456"/>
    </source>
</evidence>
<protein>
    <recommendedName>
        <fullName evidence="2">Zn(2)-C6 fungal-type domain-containing protein</fullName>
    </recommendedName>
</protein>
<gene>
    <name evidence="3" type="ORF">B0T19DRAFT_83292</name>
</gene>
<dbReference type="InterPro" id="IPR001138">
    <property type="entry name" value="Zn2Cys6_DnaBD"/>
</dbReference>
<evidence type="ECO:0000313" key="3">
    <source>
        <dbReference type="EMBL" id="KAK3331579.1"/>
    </source>
</evidence>
<comment type="caution">
    <text evidence="3">The sequence shown here is derived from an EMBL/GenBank/DDBJ whole genome shotgun (WGS) entry which is preliminary data.</text>
</comment>
<dbReference type="Gene3D" id="4.10.240.10">
    <property type="entry name" value="Zn(2)-C6 fungal-type DNA-binding domain"/>
    <property type="match status" value="1"/>
</dbReference>
<evidence type="ECO:0000259" key="2">
    <source>
        <dbReference type="PROSITE" id="PS50048"/>
    </source>
</evidence>
<dbReference type="AlphaFoldDB" id="A0AAE0MHV0"/>
<dbReference type="Pfam" id="PF11951">
    <property type="entry name" value="Fungal_trans_2"/>
    <property type="match status" value="1"/>
</dbReference>
<proteinExistence type="predicted"/>
<evidence type="ECO:0000256" key="1">
    <source>
        <dbReference type="ARBA" id="ARBA00023242"/>
    </source>
</evidence>
<dbReference type="PANTHER" id="PTHR37540">
    <property type="entry name" value="TRANSCRIPTION FACTOR (ACR-2), PUTATIVE-RELATED-RELATED"/>
    <property type="match status" value="1"/>
</dbReference>
<sequence length="559" mass="63177">MPSSRRYARLHKSCTECRRRKQKCIIPPPGSPCPNCAKRWPVVECVFLREADPSVEPGGLEVTSSEHFRQRMLHPQHASQWSVYVLPERIKGAEVAANTATIQEFMAEQRKQARRSRAVYNERSMPSSPFGGILRSINCLNSSRIEYTTRNTELMYYFLDFVAPNLVSIDGAYLPVMFRKEMLPWMLQSQLFPNIALLMASVFQAQERGGDAIHSFEPLAIKGRVLSMINRVLGGSYDLCDVLRSIMNLVIVEWFWGEDESMWAHLRGMKELVHARRDDVAMMDPLFSAVLVLVDYATACCFESDLYVQDGTASRKAAPFPTVLSSYDQLVCPLAEYPKQFVDLAATLGLSADAARILDDVQSLTVRIIAPQSRKDRSKASKIRKTALWMHQSLAAWTAILDKDVRSEDHGVVKTILLAGLVYTESIMTLLPISQVKSEACAKELYTNIRTTPAARWKGMPGVFLWVLLVATPHTSSPASRHDSDRELRRKYLRRKMATGAQAVGQEDFGLAISYLRAFWLVQRWIAEESDAERQSEILTHVTSEDAEEMDVRNAFGGW</sequence>
<dbReference type="SMART" id="SM00066">
    <property type="entry name" value="GAL4"/>
    <property type="match status" value="1"/>
</dbReference>
<accession>A0AAE0MHV0</accession>
<dbReference type="InterPro" id="IPR021858">
    <property type="entry name" value="Fun_TF"/>
</dbReference>
<name>A0AAE0MHV0_9PEZI</name>
<dbReference type="PROSITE" id="PS00463">
    <property type="entry name" value="ZN2_CY6_FUNGAL_1"/>
    <property type="match status" value="1"/>
</dbReference>
<keyword evidence="4" id="KW-1185">Reference proteome</keyword>
<keyword evidence="1" id="KW-0539">Nucleus</keyword>
<dbReference type="CDD" id="cd00067">
    <property type="entry name" value="GAL4"/>
    <property type="match status" value="1"/>
</dbReference>